<gene>
    <name evidence="2" type="ORF">IPL58_11760</name>
</gene>
<evidence type="ECO:0000256" key="1">
    <source>
        <dbReference type="SAM" id="MobiDB-lite"/>
    </source>
</evidence>
<proteinExistence type="predicted"/>
<protein>
    <submittedName>
        <fullName evidence="2">Uncharacterized protein</fullName>
    </submittedName>
</protein>
<reference evidence="2" key="1">
    <citation type="submission" date="2020-10" db="EMBL/GenBank/DDBJ databases">
        <title>Connecting structure to function with the recovery of over 1000 high-quality activated sludge metagenome-assembled genomes encoding full-length rRNA genes using long-read sequencing.</title>
        <authorList>
            <person name="Singleton C.M."/>
            <person name="Petriglieri F."/>
            <person name="Kristensen J.M."/>
            <person name="Kirkegaard R.H."/>
            <person name="Michaelsen T.Y."/>
            <person name="Andersen M.H."/>
            <person name="Karst S.M."/>
            <person name="Dueholm M.S."/>
            <person name="Nielsen P.H."/>
            <person name="Albertsen M."/>
        </authorList>
    </citation>
    <scope>NUCLEOTIDE SEQUENCE</scope>
    <source>
        <strain evidence="2">Hirt_18-Q3-R61-65_BATAC.395</strain>
    </source>
</reference>
<dbReference type="Proteomes" id="UP000886689">
    <property type="component" value="Unassembled WGS sequence"/>
</dbReference>
<accession>A0A9D7PR00</accession>
<sequence length="145" mass="16410">MFDGATHGEREMKEGKELYKPGELPAGTHVEPCPVCGADAQLWQYSADFKAGPIEKVLMCSNGEKFGPQDGLTNEGCLLYMPPQDFYRGRIVEAVKYWNEYAKALNAQRRQRNWQRAQVLRETPPNVELNGAPLAARPSDRRERV</sequence>
<feature type="region of interest" description="Disordered" evidence="1">
    <location>
        <begin position="1"/>
        <end position="21"/>
    </location>
</feature>
<evidence type="ECO:0000313" key="2">
    <source>
        <dbReference type="EMBL" id="MBK8524700.1"/>
    </source>
</evidence>
<evidence type="ECO:0000313" key="3">
    <source>
        <dbReference type="Proteomes" id="UP000886689"/>
    </source>
</evidence>
<name>A0A9D7PR00_9PROT</name>
<dbReference type="AlphaFoldDB" id="A0A9D7PR00"/>
<comment type="caution">
    <text evidence="2">The sequence shown here is derived from an EMBL/GenBank/DDBJ whole genome shotgun (WGS) entry which is preliminary data.</text>
</comment>
<dbReference type="EMBL" id="JADJUC010000013">
    <property type="protein sequence ID" value="MBK8524700.1"/>
    <property type="molecule type" value="Genomic_DNA"/>
</dbReference>
<organism evidence="2 3">
    <name type="scientific">Candidatus Proximibacter danicus</name>
    <dbReference type="NCBI Taxonomy" id="2954365"/>
    <lineage>
        <taxon>Bacteria</taxon>
        <taxon>Pseudomonadati</taxon>
        <taxon>Pseudomonadota</taxon>
        <taxon>Betaproteobacteria</taxon>
        <taxon>Candidatus Proximibacter</taxon>
    </lineage>
</organism>
<feature type="compositionally biased region" description="Basic and acidic residues" evidence="1">
    <location>
        <begin position="1"/>
        <end position="20"/>
    </location>
</feature>